<dbReference type="SUPFAM" id="SSF53659">
    <property type="entry name" value="Isocitrate/Isopropylmalate dehydrogenase-like"/>
    <property type="match status" value="1"/>
</dbReference>
<evidence type="ECO:0000256" key="2">
    <source>
        <dbReference type="ARBA" id="ARBA00004989"/>
    </source>
</evidence>
<keyword evidence="6" id="KW-0808">Transferase</keyword>
<organism evidence="10 11">
    <name type="scientific">Porphyromonas gingivicanis</name>
    <dbReference type="NCBI Taxonomy" id="266762"/>
    <lineage>
        <taxon>Bacteria</taxon>
        <taxon>Pseudomonadati</taxon>
        <taxon>Bacteroidota</taxon>
        <taxon>Bacteroidia</taxon>
        <taxon>Bacteroidales</taxon>
        <taxon>Porphyromonadaceae</taxon>
        <taxon>Porphyromonas</taxon>
    </lineage>
</organism>
<feature type="domain" description="Phosphate acetyl/butaryl transferase" evidence="9">
    <location>
        <begin position="3"/>
        <end position="327"/>
    </location>
</feature>
<dbReference type="Gene3D" id="3.40.50.10750">
    <property type="entry name" value="Isocitrate/Isopropylmalate dehydrogenase-like"/>
    <property type="match status" value="1"/>
</dbReference>
<dbReference type="OrthoDB" id="9805787at2"/>
<dbReference type="Proteomes" id="UP000030134">
    <property type="component" value="Unassembled WGS sequence"/>
</dbReference>
<protein>
    <recommendedName>
        <fullName evidence="5">Phosphate acetyltransferase</fullName>
        <ecNumber evidence="4">2.3.1.8</ecNumber>
    </recommendedName>
    <alternativeName>
        <fullName evidence="8">Phosphotransacetylase</fullName>
    </alternativeName>
</protein>
<dbReference type="PIRSF" id="PIRSF000428">
    <property type="entry name" value="P_Ac_trans"/>
    <property type="match status" value="1"/>
</dbReference>
<comment type="similarity">
    <text evidence="3">Belongs to the phosphate acetyltransferase and butyryltransferase family.</text>
</comment>
<dbReference type="Gene3D" id="3.40.50.10950">
    <property type="match status" value="1"/>
</dbReference>
<dbReference type="InterPro" id="IPR050500">
    <property type="entry name" value="Phos_Acetyltrans/Butyryltrans"/>
</dbReference>
<dbReference type="STRING" id="266762.HQ36_01830"/>
<dbReference type="NCBIfam" id="NF007233">
    <property type="entry name" value="PRK09653.1"/>
    <property type="match status" value="1"/>
</dbReference>
<dbReference type="eggNOG" id="COG0280">
    <property type="taxonomic scope" value="Bacteria"/>
</dbReference>
<evidence type="ECO:0000256" key="6">
    <source>
        <dbReference type="ARBA" id="ARBA00022679"/>
    </source>
</evidence>
<dbReference type="GO" id="GO:0008959">
    <property type="term" value="F:phosphate acetyltransferase activity"/>
    <property type="evidence" value="ECO:0007669"/>
    <property type="project" value="UniProtKB-EC"/>
</dbReference>
<comment type="catalytic activity">
    <reaction evidence="1">
        <text>acetyl-CoA + phosphate = acetyl phosphate + CoA</text>
        <dbReference type="Rhea" id="RHEA:19521"/>
        <dbReference type="ChEBI" id="CHEBI:22191"/>
        <dbReference type="ChEBI" id="CHEBI:43474"/>
        <dbReference type="ChEBI" id="CHEBI:57287"/>
        <dbReference type="ChEBI" id="CHEBI:57288"/>
        <dbReference type="EC" id="2.3.1.8"/>
    </reaction>
</comment>
<evidence type="ECO:0000256" key="1">
    <source>
        <dbReference type="ARBA" id="ARBA00000705"/>
    </source>
</evidence>
<sequence>MDLMQEIIARACADKQRIVLPEGSEPRTLQAADRLLAEGVAHLILIGKPEEIKAKATELGLKNIDKAEMLDPENHPRRKAYRDLLMELRKSKGMTQEEADKLVINPLYLACLMIKAGDADGELAGALNTTGNVLRPALQLVKTMPGISCVSGAFLLFTQAKHIGREGLVVVADCAVTPNPTAKELSEIAVASAKTAQAIGGMEPRVAMLSFSTFGSAKGEMVDKVVEATRLAKELAPDIAIDGEMQADAALVETVAKLKAPNSAVAGKANVLVFPTLEVGNIAYKFAERLGGAIAIGPILQGMAAPINDLSRGCSVDDIYNMVAITANQAIAAKNSTK</sequence>
<comment type="pathway">
    <text evidence="2">Metabolic intermediate biosynthesis; acetyl-CoA biosynthesis; acetyl-CoA from acetate: step 2/2.</text>
</comment>
<dbReference type="PANTHER" id="PTHR43356:SF3">
    <property type="entry name" value="PHOSPHATE ACETYLTRANSFERASE"/>
    <property type="match status" value="1"/>
</dbReference>
<dbReference type="NCBIfam" id="TIGR00651">
    <property type="entry name" value="pta"/>
    <property type="match status" value="1"/>
</dbReference>
<dbReference type="InterPro" id="IPR012147">
    <property type="entry name" value="P_Ac_Bu_trans"/>
</dbReference>
<evidence type="ECO:0000256" key="5">
    <source>
        <dbReference type="ARBA" id="ARBA00021528"/>
    </source>
</evidence>
<dbReference type="AlphaFoldDB" id="A0A0A2G916"/>
<evidence type="ECO:0000313" key="10">
    <source>
        <dbReference type="EMBL" id="KGN98902.1"/>
    </source>
</evidence>
<dbReference type="InterPro" id="IPR004614">
    <property type="entry name" value="P_AcTrfase"/>
</dbReference>
<dbReference type="EC" id="2.3.1.8" evidence="4"/>
<dbReference type="InterPro" id="IPR042112">
    <property type="entry name" value="P_AcTrfase_dom2"/>
</dbReference>
<evidence type="ECO:0000256" key="3">
    <source>
        <dbReference type="ARBA" id="ARBA00005656"/>
    </source>
</evidence>
<name>A0A0A2G916_9PORP</name>
<dbReference type="Pfam" id="PF01515">
    <property type="entry name" value="PTA_PTB"/>
    <property type="match status" value="1"/>
</dbReference>
<dbReference type="PANTHER" id="PTHR43356">
    <property type="entry name" value="PHOSPHATE ACETYLTRANSFERASE"/>
    <property type="match status" value="1"/>
</dbReference>
<dbReference type="InterPro" id="IPR002505">
    <property type="entry name" value="PTA_PTB"/>
</dbReference>
<comment type="caution">
    <text evidence="10">The sequence shown here is derived from an EMBL/GenBank/DDBJ whole genome shotgun (WGS) entry which is preliminary data.</text>
</comment>
<evidence type="ECO:0000259" key="9">
    <source>
        <dbReference type="Pfam" id="PF01515"/>
    </source>
</evidence>
<dbReference type="EMBL" id="JQZW01000003">
    <property type="protein sequence ID" value="KGN98902.1"/>
    <property type="molecule type" value="Genomic_DNA"/>
</dbReference>
<accession>A0A0A2G916</accession>
<keyword evidence="7" id="KW-0012">Acyltransferase</keyword>
<evidence type="ECO:0000256" key="7">
    <source>
        <dbReference type="ARBA" id="ARBA00023315"/>
    </source>
</evidence>
<proteinExistence type="inferred from homology"/>
<keyword evidence="11" id="KW-1185">Reference proteome</keyword>
<gene>
    <name evidence="10" type="ORF">HQ36_01830</name>
</gene>
<evidence type="ECO:0000256" key="4">
    <source>
        <dbReference type="ARBA" id="ARBA00012707"/>
    </source>
</evidence>
<evidence type="ECO:0000256" key="8">
    <source>
        <dbReference type="ARBA" id="ARBA00031108"/>
    </source>
</evidence>
<reference evidence="10 11" key="1">
    <citation type="submission" date="2014-08" db="EMBL/GenBank/DDBJ databases">
        <title>Porphyromonas gingivicanis strain:COT-022_OH1391 Genome sequencing.</title>
        <authorList>
            <person name="Wallis C."/>
            <person name="Deusch O."/>
            <person name="O'Flynn C."/>
            <person name="Davis I."/>
            <person name="Jospin G."/>
            <person name="Darling A.E."/>
            <person name="Coil D.A."/>
            <person name="Alexiev A."/>
            <person name="Horsfall A."/>
            <person name="Kirkwood N."/>
            <person name="Harris S."/>
            <person name="Eisen J.A."/>
        </authorList>
    </citation>
    <scope>NUCLEOTIDE SEQUENCE [LARGE SCALE GENOMIC DNA]</scope>
    <source>
        <strain evidence="11">COT-022 OH1391</strain>
    </source>
</reference>
<evidence type="ECO:0000313" key="11">
    <source>
        <dbReference type="Proteomes" id="UP000030134"/>
    </source>
</evidence>
<dbReference type="InterPro" id="IPR042113">
    <property type="entry name" value="P_AcTrfase_dom1"/>
</dbReference>
<dbReference type="RefSeq" id="WP_036883039.1">
    <property type="nucleotide sequence ID" value="NZ_JQZW01000003.1"/>
</dbReference>